<sequence length="222" mass="24074">MTTPMTHRSCMVTRLGLGELNPDHTIVLRDRRPPLFVNVPPRCDQVDRQSSASHALRPPLPVTLCTIDTSTELTKNPSESVLRNNPVLMVFIPFGHSRKKKSSCPMYVKASPAPTRKNCGISQNTLSRIVESFGLDRATFRRLISVRAAAAIARMERTRPTPMRWSGLAVGVAGEAVGERDDEAVVDGNGDEDGADEEHGEGARGDLEGRANAAVHGGGLRD</sequence>
<proteinExistence type="predicted"/>
<feature type="compositionally biased region" description="Acidic residues" evidence="1">
    <location>
        <begin position="180"/>
        <end position="199"/>
    </location>
</feature>
<feature type="region of interest" description="Disordered" evidence="1">
    <location>
        <begin position="178"/>
        <end position="222"/>
    </location>
</feature>
<feature type="compositionally biased region" description="Basic and acidic residues" evidence="1">
    <location>
        <begin position="200"/>
        <end position="209"/>
    </location>
</feature>
<evidence type="ECO:0000313" key="3">
    <source>
        <dbReference type="Proteomes" id="UP000092600"/>
    </source>
</evidence>
<evidence type="ECO:0000313" key="2">
    <source>
        <dbReference type="EMBL" id="OAY81728.1"/>
    </source>
</evidence>
<accession>A0A199VXL9</accession>
<comment type="caution">
    <text evidence="2">The sequence shown here is derived from an EMBL/GenBank/DDBJ whole genome shotgun (WGS) entry which is preliminary data.</text>
</comment>
<name>A0A199VXL9_ANACO</name>
<evidence type="ECO:0000256" key="1">
    <source>
        <dbReference type="SAM" id="MobiDB-lite"/>
    </source>
</evidence>
<protein>
    <submittedName>
        <fullName evidence="2">Uncharacterized protein</fullName>
    </submittedName>
</protein>
<organism evidence="2 3">
    <name type="scientific">Ananas comosus</name>
    <name type="common">Pineapple</name>
    <name type="synonym">Ananas ananas</name>
    <dbReference type="NCBI Taxonomy" id="4615"/>
    <lineage>
        <taxon>Eukaryota</taxon>
        <taxon>Viridiplantae</taxon>
        <taxon>Streptophyta</taxon>
        <taxon>Embryophyta</taxon>
        <taxon>Tracheophyta</taxon>
        <taxon>Spermatophyta</taxon>
        <taxon>Magnoliopsida</taxon>
        <taxon>Liliopsida</taxon>
        <taxon>Poales</taxon>
        <taxon>Bromeliaceae</taxon>
        <taxon>Bromelioideae</taxon>
        <taxon>Ananas</taxon>
    </lineage>
</organism>
<dbReference type="Proteomes" id="UP000092600">
    <property type="component" value="Unassembled WGS sequence"/>
</dbReference>
<dbReference type="EMBL" id="LSRQ01000612">
    <property type="protein sequence ID" value="OAY81728.1"/>
    <property type="molecule type" value="Genomic_DNA"/>
</dbReference>
<dbReference type="AlphaFoldDB" id="A0A199VXL9"/>
<gene>
    <name evidence="2" type="ORF">ACMD2_20683</name>
</gene>
<reference evidence="2 3" key="1">
    <citation type="journal article" date="2016" name="DNA Res.">
        <title>The draft genome of MD-2 pineapple using hybrid error correction of long reads.</title>
        <authorList>
            <person name="Redwan R.M."/>
            <person name="Saidin A."/>
            <person name="Kumar S.V."/>
        </authorList>
    </citation>
    <scope>NUCLEOTIDE SEQUENCE [LARGE SCALE GENOMIC DNA]</scope>
    <source>
        <strain evidence="3">cv. MD2</strain>
        <tissue evidence="2">Leaf</tissue>
    </source>
</reference>